<dbReference type="SUPFAM" id="SSF103481">
    <property type="entry name" value="Multidrug resistance efflux transporter EmrE"/>
    <property type="match status" value="1"/>
</dbReference>
<comment type="caution">
    <text evidence="3">The sequence shown here is derived from an EMBL/GenBank/DDBJ whole genome shotgun (WGS) entry which is preliminary data.</text>
</comment>
<protein>
    <submittedName>
        <fullName evidence="3">EamA-like transporter family protein</fullName>
    </submittedName>
</protein>
<keyword evidence="1" id="KW-0812">Transmembrane</keyword>
<feature type="transmembrane region" description="Helical" evidence="1">
    <location>
        <begin position="192"/>
        <end position="213"/>
    </location>
</feature>
<evidence type="ECO:0000259" key="2">
    <source>
        <dbReference type="Pfam" id="PF00892"/>
    </source>
</evidence>
<feature type="transmembrane region" description="Helical" evidence="1">
    <location>
        <begin position="292"/>
        <end position="310"/>
    </location>
</feature>
<gene>
    <name evidence="3" type="ORF">ENSA5_03320</name>
</gene>
<sequence>MSAAAVAIACGLGTALCFGTGDYLAQRVTRRHGWLAAVFGVQVAAAAILAVVALAWHGLPSAAPTTYATVAVIGVVNTLGVVGLFRAFEGGKLSLVSPIAGSMGAFSLGFAWLAGHAPPRLVVPGVVAVVVGIMCASVVVADRVADQGNESETRASPRAPTKLRRASGVGWALLSAVGFGWVFFMLGPSSELLGPAWVVFGLRLVAVAALLMLARAQRVSLPEQLGELREHSLGRLLAVATLDAGGMLSFAYGTSRGVVAGEIAVVAVLASSFPVVTIALACVRLREGLRWWQWLGVGGVVAGIAWISAWS</sequence>
<organism evidence="3 4">
    <name type="scientific">Enhygromyxa salina</name>
    <dbReference type="NCBI Taxonomy" id="215803"/>
    <lineage>
        <taxon>Bacteria</taxon>
        <taxon>Pseudomonadati</taxon>
        <taxon>Myxococcota</taxon>
        <taxon>Polyangia</taxon>
        <taxon>Nannocystales</taxon>
        <taxon>Nannocystaceae</taxon>
        <taxon>Enhygromyxa</taxon>
    </lineage>
</organism>
<proteinExistence type="predicted"/>
<feature type="domain" description="EamA" evidence="2">
    <location>
        <begin position="167"/>
        <end position="308"/>
    </location>
</feature>
<reference evidence="3 4" key="1">
    <citation type="submission" date="2018-03" db="EMBL/GenBank/DDBJ databases">
        <title>Draft Genome Sequences of the Obligatory Marine Myxobacteria Enhygromyxa salina SWB005.</title>
        <authorList>
            <person name="Poehlein A."/>
            <person name="Moghaddam J.A."/>
            <person name="Harms H."/>
            <person name="Alanjari M."/>
            <person name="Koenig G.M."/>
            <person name="Daniel R."/>
            <person name="Schaeberle T.F."/>
        </authorList>
    </citation>
    <scope>NUCLEOTIDE SEQUENCE [LARGE SCALE GENOMIC DNA]</scope>
    <source>
        <strain evidence="3 4">SWB005</strain>
    </source>
</reference>
<evidence type="ECO:0000313" key="3">
    <source>
        <dbReference type="EMBL" id="PRQ05342.1"/>
    </source>
</evidence>
<dbReference type="InterPro" id="IPR000620">
    <property type="entry name" value="EamA_dom"/>
</dbReference>
<evidence type="ECO:0000313" key="4">
    <source>
        <dbReference type="Proteomes" id="UP000237968"/>
    </source>
</evidence>
<feature type="domain" description="EamA" evidence="2">
    <location>
        <begin position="7"/>
        <end position="136"/>
    </location>
</feature>
<dbReference type="InterPro" id="IPR037185">
    <property type="entry name" value="EmrE-like"/>
</dbReference>
<evidence type="ECO:0000256" key="1">
    <source>
        <dbReference type="SAM" id="Phobius"/>
    </source>
</evidence>
<dbReference type="EMBL" id="PVNK01000015">
    <property type="protein sequence ID" value="PRQ05342.1"/>
    <property type="molecule type" value="Genomic_DNA"/>
</dbReference>
<dbReference type="Pfam" id="PF00892">
    <property type="entry name" value="EamA"/>
    <property type="match status" value="2"/>
</dbReference>
<dbReference type="Proteomes" id="UP000237968">
    <property type="component" value="Unassembled WGS sequence"/>
</dbReference>
<dbReference type="GO" id="GO:0016020">
    <property type="term" value="C:membrane"/>
    <property type="evidence" value="ECO:0007669"/>
    <property type="project" value="InterPro"/>
</dbReference>
<feature type="transmembrane region" description="Helical" evidence="1">
    <location>
        <begin position="34"/>
        <end position="56"/>
    </location>
</feature>
<dbReference type="AlphaFoldDB" id="A0A2S9YJX5"/>
<feature type="transmembrane region" description="Helical" evidence="1">
    <location>
        <begin position="68"/>
        <end position="88"/>
    </location>
</feature>
<keyword evidence="1" id="KW-1133">Transmembrane helix</keyword>
<accession>A0A2S9YJX5</accession>
<feature type="transmembrane region" description="Helical" evidence="1">
    <location>
        <begin position="6"/>
        <end position="25"/>
    </location>
</feature>
<feature type="transmembrane region" description="Helical" evidence="1">
    <location>
        <begin position="258"/>
        <end position="280"/>
    </location>
</feature>
<feature type="transmembrane region" description="Helical" evidence="1">
    <location>
        <begin position="95"/>
        <end position="115"/>
    </location>
</feature>
<name>A0A2S9YJX5_9BACT</name>
<feature type="transmembrane region" description="Helical" evidence="1">
    <location>
        <begin position="121"/>
        <end position="145"/>
    </location>
</feature>
<keyword evidence="1" id="KW-0472">Membrane</keyword>
<dbReference type="RefSeq" id="WP_106389808.1">
    <property type="nucleotide sequence ID" value="NZ_PVNK01000015.1"/>
</dbReference>
<feature type="transmembrane region" description="Helical" evidence="1">
    <location>
        <begin position="166"/>
        <end position="186"/>
    </location>
</feature>
<keyword evidence="4" id="KW-1185">Reference proteome</keyword>